<dbReference type="Proteomes" id="UP001606305">
    <property type="component" value="Unassembled WGS sequence"/>
</dbReference>
<keyword evidence="2" id="KW-1185">Reference proteome</keyword>
<proteinExistence type="predicted"/>
<reference evidence="1 2" key="1">
    <citation type="submission" date="2024-09" db="EMBL/GenBank/DDBJ databases">
        <title>Novel species of the genus Pelomonas and Roseateles isolated from streams.</title>
        <authorList>
            <person name="Lu H."/>
        </authorList>
    </citation>
    <scope>NUCLEOTIDE SEQUENCE [LARGE SCALE GENOMIC DNA]</scope>
    <source>
        <strain evidence="1 2">BYS96W</strain>
    </source>
</reference>
<protein>
    <submittedName>
        <fullName evidence="1">4-oxalocrotonate tautomerase family protein</fullName>
    </submittedName>
</protein>
<name>A0ABW7G1C2_9BURK</name>
<sequence length="157" mass="16904">MTIITVTTPEGRLSESQRRQLAQSLTDAVLVPEVGQLAPPARIGFQVHFAERMRDCMAIGGRLLSDLPQAPDVATIDICVMDASWPPAVRKQVTENVLAAMSQACGLTEPSPAWWTTFRTIDEGSWGSRGGVLSIIDLLSSGVFTVDRIAEIRAALG</sequence>
<evidence type="ECO:0000313" key="2">
    <source>
        <dbReference type="Proteomes" id="UP001606305"/>
    </source>
</evidence>
<gene>
    <name evidence="1" type="ORF">ACG00X_02665</name>
</gene>
<comment type="caution">
    <text evidence="1">The sequence shown here is derived from an EMBL/GenBank/DDBJ whole genome shotgun (WGS) entry which is preliminary data.</text>
</comment>
<organism evidence="1 2">
    <name type="scientific">Pelomonas nitida</name>
    <dbReference type="NCBI Taxonomy" id="3299027"/>
    <lineage>
        <taxon>Bacteria</taxon>
        <taxon>Pseudomonadati</taxon>
        <taxon>Pseudomonadota</taxon>
        <taxon>Betaproteobacteria</taxon>
        <taxon>Burkholderiales</taxon>
        <taxon>Sphaerotilaceae</taxon>
        <taxon>Roseateles</taxon>
    </lineage>
</organism>
<accession>A0ABW7G1C2</accession>
<dbReference type="InterPro" id="IPR014347">
    <property type="entry name" value="Tautomerase/MIF_sf"/>
</dbReference>
<dbReference type="RefSeq" id="WP_394486388.1">
    <property type="nucleotide sequence ID" value="NZ_JBIGIA010000002.1"/>
</dbReference>
<evidence type="ECO:0000313" key="1">
    <source>
        <dbReference type="EMBL" id="MFG6455725.1"/>
    </source>
</evidence>
<dbReference type="EMBL" id="JBIGIA010000002">
    <property type="protein sequence ID" value="MFG6455725.1"/>
    <property type="molecule type" value="Genomic_DNA"/>
</dbReference>
<dbReference type="Gene3D" id="3.30.429.10">
    <property type="entry name" value="Macrophage Migration Inhibitory Factor"/>
    <property type="match status" value="1"/>
</dbReference>